<reference evidence="2" key="1">
    <citation type="submission" date="2019-09" db="EMBL/GenBank/DDBJ databases">
        <authorList>
            <person name="Li J."/>
        </authorList>
    </citation>
    <scope>NUCLEOTIDE SEQUENCE [LARGE SCALE GENOMIC DNA]</scope>
    <source>
        <strain evidence="2">JCM 14732</strain>
    </source>
</reference>
<proteinExistence type="predicted"/>
<evidence type="ECO:0000313" key="3">
    <source>
        <dbReference type="Proteomes" id="UP000380867"/>
    </source>
</evidence>
<keyword evidence="3" id="KW-1185">Reference proteome</keyword>
<dbReference type="EMBL" id="SDPQ02000001">
    <property type="protein sequence ID" value="KAA1400511.1"/>
    <property type="molecule type" value="Genomic_DNA"/>
</dbReference>
<accession>A0A5M4FKD6</accession>
<feature type="transmembrane region" description="Helical" evidence="1">
    <location>
        <begin position="20"/>
        <end position="39"/>
    </location>
</feature>
<evidence type="ECO:0000256" key="1">
    <source>
        <dbReference type="SAM" id="Phobius"/>
    </source>
</evidence>
<evidence type="ECO:0000313" key="2">
    <source>
        <dbReference type="EMBL" id="KAA1400511.1"/>
    </source>
</evidence>
<dbReference type="OrthoDB" id="5121461at2"/>
<keyword evidence="1" id="KW-0472">Membrane</keyword>
<comment type="caution">
    <text evidence="2">The sequence shown here is derived from an EMBL/GenBank/DDBJ whole genome shotgun (WGS) entry which is preliminary data.</text>
</comment>
<keyword evidence="1" id="KW-0812">Transmembrane</keyword>
<dbReference type="AlphaFoldDB" id="A0A5M4FKD6"/>
<name>A0A5M4FKD6_9ACTN</name>
<keyword evidence="1" id="KW-1133">Transmembrane helix</keyword>
<protein>
    <submittedName>
        <fullName evidence="2">Flp family type IVb pilin</fullName>
    </submittedName>
</protein>
<gene>
    <name evidence="2" type="ORF">ESP70_006735</name>
</gene>
<dbReference type="Proteomes" id="UP000380867">
    <property type="component" value="Unassembled WGS sequence"/>
</dbReference>
<sequence length="52" mass="5482">MLVGRLEDREERGASMTEYAILVAVMAGIVLALVTLLGGKISSFISGINITT</sequence>
<organism evidence="2 3">
    <name type="scientific">Aeromicrobium ginsengisoli</name>
    <dbReference type="NCBI Taxonomy" id="363867"/>
    <lineage>
        <taxon>Bacteria</taxon>
        <taxon>Bacillati</taxon>
        <taxon>Actinomycetota</taxon>
        <taxon>Actinomycetes</taxon>
        <taxon>Propionibacteriales</taxon>
        <taxon>Nocardioidaceae</taxon>
        <taxon>Aeromicrobium</taxon>
    </lineage>
</organism>